<reference evidence="1 2" key="2">
    <citation type="journal article" date="2012" name="J. Bacteriol.">
        <title>Whole-Genome Sequences of Borrelia bissettii, Borrelia valaisiana, and Borrelia spielmanii.</title>
        <authorList>
            <person name="Schutzer S.E."/>
            <person name="Fraser-Liggett C.M."/>
            <person name="Qiu W.G."/>
            <person name="Kraiczy P."/>
            <person name="Mongodin E.F."/>
            <person name="Dunn J.J."/>
            <person name="Luft B.J."/>
            <person name="Casjens S.R."/>
        </authorList>
    </citation>
    <scope>NUCLEOTIDE SEQUENCE [LARGE SCALE GENOMIC DNA]</scope>
    <source>
        <strain evidence="1 2">DN127</strain>
    </source>
</reference>
<dbReference type="Proteomes" id="UP000001634">
    <property type="component" value="Plasmid lp28-4"/>
</dbReference>
<dbReference type="KEGG" id="bbs:BbiDN127_I0004"/>
<geneLocation type="plasmid" evidence="1 2">
    <name>lp28-4</name>
</geneLocation>
<name>G0AP63_BORBD</name>
<evidence type="ECO:0000313" key="1">
    <source>
        <dbReference type="EMBL" id="AEL19489.1"/>
    </source>
</evidence>
<sequence>MPKSLKKIDSEILGFDGNKENIKDNDKGNTFRILAVIC</sequence>
<reference key="1">
    <citation type="submission" date="2011-06" db="EMBL/GenBank/DDBJ databases">
        <authorList>
            <person name="Mongodin E.F."/>
            <person name="Casjens S.R."/>
            <person name="Fraser-Liggett C.M."/>
            <person name="Qiu W.-G."/>
            <person name="Dunn J.J."/>
            <person name="Luft B.J."/>
            <person name="Schutzer S.E."/>
        </authorList>
    </citation>
    <scope>NUCLEOTIDE SEQUENCE</scope>
    <source>
        <strain>DN127</strain>
    </source>
</reference>
<dbReference type="EMBL" id="CP002759">
    <property type="protein sequence ID" value="AEL19489.1"/>
    <property type="molecule type" value="Genomic_DNA"/>
</dbReference>
<protein>
    <submittedName>
        <fullName evidence="1">Uncharacterized protein</fullName>
    </submittedName>
</protein>
<accession>G0AP63</accession>
<dbReference type="AlphaFoldDB" id="G0AP63"/>
<proteinExistence type="predicted"/>
<dbReference type="HOGENOM" id="CLU_3325176_0_0_12"/>
<evidence type="ECO:0000313" key="2">
    <source>
        <dbReference type="Proteomes" id="UP000001634"/>
    </source>
</evidence>
<keyword evidence="2" id="KW-1185">Reference proteome</keyword>
<organism evidence="1 2">
    <name type="scientific">Borrelia bissettiae (strain DSM 17990 / CIP 109136 / DN127)</name>
    <name type="common">Borreliella bissettiae</name>
    <dbReference type="NCBI Taxonomy" id="521010"/>
    <lineage>
        <taxon>Bacteria</taxon>
        <taxon>Pseudomonadati</taxon>
        <taxon>Spirochaetota</taxon>
        <taxon>Spirochaetia</taxon>
        <taxon>Spirochaetales</taxon>
        <taxon>Borreliaceae</taxon>
        <taxon>Borreliella</taxon>
    </lineage>
</organism>
<gene>
    <name evidence="1" type="ordered locus">BbiDN127_I0004</name>
</gene>
<keyword evidence="1" id="KW-0614">Plasmid</keyword>